<dbReference type="InterPro" id="IPR029062">
    <property type="entry name" value="Class_I_gatase-like"/>
</dbReference>
<protein>
    <submittedName>
        <fullName evidence="6">Type 1 glutamine amidotransferase-like domain-containing protein</fullName>
    </submittedName>
</protein>
<gene>
    <name evidence="6" type="ORF">ACFPK8_19190</name>
</gene>
<dbReference type="PANTHER" id="PTHR20842">
    <property type="entry name" value="PROTEASE S51 ALPHA-ASPARTYL DIPEPTIDASE"/>
    <property type="match status" value="1"/>
</dbReference>
<dbReference type="Proteomes" id="UP001595937">
    <property type="component" value="Unassembled WGS sequence"/>
</dbReference>
<organism evidence="6 7">
    <name type="scientific">Brachybacterium tyrofermentans</name>
    <dbReference type="NCBI Taxonomy" id="47848"/>
    <lineage>
        <taxon>Bacteria</taxon>
        <taxon>Bacillati</taxon>
        <taxon>Actinomycetota</taxon>
        <taxon>Actinomycetes</taxon>
        <taxon>Micrococcales</taxon>
        <taxon>Dermabacteraceae</taxon>
        <taxon>Brachybacterium</taxon>
    </lineage>
</organism>
<feature type="compositionally biased region" description="Basic and acidic residues" evidence="5">
    <location>
        <begin position="36"/>
        <end position="47"/>
    </location>
</feature>
<evidence type="ECO:0000256" key="3">
    <source>
        <dbReference type="ARBA" id="ARBA00022801"/>
    </source>
</evidence>
<evidence type="ECO:0000256" key="5">
    <source>
        <dbReference type="SAM" id="MobiDB-lite"/>
    </source>
</evidence>
<comment type="caution">
    <text evidence="6">The sequence shown here is derived from an EMBL/GenBank/DDBJ whole genome shotgun (WGS) entry which is preliminary data.</text>
</comment>
<dbReference type="RefSeq" id="WP_193116002.1">
    <property type="nucleotide sequence ID" value="NZ_BAAAIR010000050.1"/>
</dbReference>
<keyword evidence="7" id="KW-1185">Reference proteome</keyword>
<dbReference type="EMBL" id="JBHSLN010000089">
    <property type="protein sequence ID" value="MFC5299645.1"/>
    <property type="molecule type" value="Genomic_DNA"/>
</dbReference>
<proteinExistence type="inferred from homology"/>
<dbReference type="CDD" id="cd03146">
    <property type="entry name" value="GAT1_Peptidase_E"/>
    <property type="match status" value="1"/>
</dbReference>
<evidence type="ECO:0000313" key="6">
    <source>
        <dbReference type="EMBL" id="MFC5299645.1"/>
    </source>
</evidence>
<dbReference type="GeneID" id="303299010"/>
<dbReference type="Pfam" id="PF03575">
    <property type="entry name" value="Peptidase_S51"/>
    <property type="match status" value="1"/>
</dbReference>
<dbReference type="PANTHER" id="PTHR20842:SF0">
    <property type="entry name" value="ALPHA-ASPARTYL DIPEPTIDASE"/>
    <property type="match status" value="1"/>
</dbReference>
<dbReference type="Gene3D" id="3.40.50.880">
    <property type="match status" value="1"/>
</dbReference>
<evidence type="ECO:0000256" key="2">
    <source>
        <dbReference type="ARBA" id="ARBA00022670"/>
    </source>
</evidence>
<comment type="similarity">
    <text evidence="1">Belongs to the peptidase S51 family.</text>
</comment>
<keyword evidence="2" id="KW-0645">Protease</keyword>
<reference evidence="7" key="1">
    <citation type="journal article" date="2019" name="Int. J. Syst. Evol. Microbiol.">
        <title>The Global Catalogue of Microorganisms (GCM) 10K type strain sequencing project: providing services to taxonomists for standard genome sequencing and annotation.</title>
        <authorList>
            <consortium name="The Broad Institute Genomics Platform"/>
            <consortium name="The Broad Institute Genome Sequencing Center for Infectious Disease"/>
            <person name="Wu L."/>
            <person name="Ma J."/>
        </authorList>
    </citation>
    <scope>NUCLEOTIDE SEQUENCE [LARGE SCALE GENOMIC DNA]</scope>
    <source>
        <strain evidence="7">CGMCC 1.16455</strain>
    </source>
</reference>
<evidence type="ECO:0000256" key="1">
    <source>
        <dbReference type="ARBA" id="ARBA00006534"/>
    </source>
</evidence>
<accession>A0ABW0FPF8</accession>
<name>A0ABW0FPF8_9MICO</name>
<sequence>MPASSPTILATSAGYRPHPRLRFGFGPMLALAVELSRETPRRDRDPGSDQDLGGDQTRAPRICSIATASGDHLGFQRDIEEAAREAGYQLHHLSLFTMPNVEDVESYLRSFDVLWVNGGSVVNLLAVWRAHGLPEILHRLWQEGVVLAGISAGSICWFEGGVTDSFGPQLAPVTNGLGFLPGANGVHMDSEERRRPLIRELVADGTLGQAVCTDDGAGLLYRGTELVEAVTEVDGAGASRIVPDGSGGVVEQEIPVRLLP</sequence>
<keyword evidence="3" id="KW-0378">Hydrolase</keyword>
<dbReference type="InterPro" id="IPR005320">
    <property type="entry name" value="Peptidase_S51"/>
</dbReference>
<evidence type="ECO:0000313" key="7">
    <source>
        <dbReference type="Proteomes" id="UP001595937"/>
    </source>
</evidence>
<dbReference type="SUPFAM" id="SSF52317">
    <property type="entry name" value="Class I glutamine amidotransferase-like"/>
    <property type="match status" value="1"/>
</dbReference>
<feature type="region of interest" description="Disordered" evidence="5">
    <location>
        <begin position="36"/>
        <end position="57"/>
    </location>
</feature>
<keyword evidence="4" id="KW-0720">Serine protease</keyword>
<evidence type="ECO:0000256" key="4">
    <source>
        <dbReference type="ARBA" id="ARBA00022825"/>
    </source>
</evidence>